<accession>A0A4S4LWS9</accession>
<gene>
    <name evidence="3" type="ORF">EW146_g3697</name>
</gene>
<evidence type="ECO:0000313" key="3">
    <source>
        <dbReference type="EMBL" id="THH17046.1"/>
    </source>
</evidence>
<dbReference type="Pfam" id="PF06985">
    <property type="entry name" value="HET"/>
    <property type="match status" value="1"/>
</dbReference>
<feature type="domain" description="Heterokaryon incompatibility" evidence="2">
    <location>
        <begin position="265"/>
        <end position="356"/>
    </location>
</feature>
<dbReference type="PANTHER" id="PTHR33112:SF1">
    <property type="entry name" value="HETEROKARYON INCOMPATIBILITY DOMAIN-CONTAINING PROTEIN"/>
    <property type="match status" value="1"/>
</dbReference>
<protein>
    <recommendedName>
        <fullName evidence="2">Heterokaryon incompatibility domain-containing protein</fullName>
    </recommendedName>
</protein>
<keyword evidence="4" id="KW-1185">Reference proteome</keyword>
<organism evidence="3 4">
    <name type="scientific">Bondarzewia mesenterica</name>
    <dbReference type="NCBI Taxonomy" id="1095465"/>
    <lineage>
        <taxon>Eukaryota</taxon>
        <taxon>Fungi</taxon>
        <taxon>Dikarya</taxon>
        <taxon>Basidiomycota</taxon>
        <taxon>Agaricomycotina</taxon>
        <taxon>Agaricomycetes</taxon>
        <taxon>Russulales</taxon>
        <taxon>Bondarzewiaceae</taxon>
        <taxon>Bondarzewia</taxon>
    </lineage>
</organism>
<name>A0A4S4LWS9_9AGAM</name>
<proteinExistence type="predicted"/>
<evidence type="ECO:0000259" key="2">
    <source>
        <dbReference type="Pfam" id="PF06985"/>
    </source>
</evidence>
<dbReference type="Proteomes" id="UP000310158">
    <property type="component" value="Unassembled WGS sequence"/>
</dbReference>
<dbReference type="InterPro" id="IPR010730">
    <property type="entry name" value="HET"/>
</dbReference>
<sequence length="826" mass="92982">MSHSPTCNPPDQPTVNSPASQMGSESAPLVPPNQGLVFRPLMNVMLLSFWSSLGYFTTLFSWIAKTSQKMASYNLELALLNLRNPGEMTESISYVKSVECILSDIVKFKDEVYVCKEKWQETMRDIDSIRILLLDFHQNFERTGRCSDQSKHFIYDLRLNLIEVILTLQQCLQLHNRIYAIFRLHDLSKNVDKIARDMKTSLNFLKTNIFPKVICEVSLELLPHDKLDITSAATPCRYRLLDCVQYTQHRTLCISEFPDFPYVGYSAISYVWRGNPVDPASADPRFSIAGAEKADPISIDVLNHACMASIKQGFHYLWFDRLCIMQTSRDDKTWQIAKMYEVYKSCDLCIVLAGGVQRLVRLDEETFWIHRGWTLQEVLAPATVLVLFDWKLGRGRGRSGDDPEGVVDEVISRQSAVASLSVLLNASVVGYMSFTDSSGTTRGPAEVKIFSAQPTTYSWNDCPLWRPQRKLFPPNVAALAVAMSAHFDPDTRSYAIWQSALMRTSSRPVDMIFSIMGLFGVILDTRAFHENDRLGASIALAKEILNKGGRATWLGASFRLEPCRQLSTFPAFPRTSVAGKALVRVQSPQAGFREVSELMDSEYPYAAALIPMPQGSMDDAGYLTFTGKAVQVVPVTQKQQRLKQASQSDGDTSEPRLMQAMDRSCWEVHKESECAEHSNGTYPRAFAVLLGWFIGYYPGASPANDANNVRAMLVEEHAPEKFHLRSFFALSMKFRKSVTTWKEYTFSVGGPDLKRPDPGTTFEDEEVHEITVVDARLPIPVGDRGMVTLEDKAVRKARWAVPQRILERHYSPTPDARDGLGTPENS</sequence>
<dbReference type="OrthoDB" id="5303367at2759"/>
<dbReference type="EMBL" id="SGPL01000129">
    <property type="protein sequence ID" value="THH17046.1"/>
    <property type="molecule type" value="Genomic_DNA"/>
</dbReference>
<evidence type="ECO:0000256" key="1">
    <source>
        <dbReference type="SAM" id="MobiDB-lite"/>
    </source>
</evidence>
<dbReference type="PANTHER" id="PTHR33112">
    <property type="entry name" value="DOMAIN PROTEIN, PUTATIVE-RELATED"/>
    <property type="match status" value="1"/>
</dbReference>
<dbReference type="AlphaFoldDB" id="A0A4S4LWS9"/>
<evidence type="ECO:0000313" key="4">
    <source>
        <dbReference type="Proteomes" id="UP000310158"/>
    </source>
</evidence>
<reference evidence="3 4" key="1">
    <citation type="submission" date="2019-02" db="EMBL/GenBank/DDBJ databases">
        <title>Genome sequencing of the rare red list fungi Bondarzewia mesenterica.</title>
        <authorList>
            <person name="Buettner E."/>
            <person name="Kellner H."/>
        </authorList>
    </citation>
    <scope>NUCLEOTIDE SEQUENCE [LARGE SCALE GENOMIC DNA]</scope>
    <source>
        <strain evidence="3 4">DSM 108281</strain>
    </source>
</reference>
<comment type="caution">
    <text evidence="3">The sequence shown here is derived from an EMBL/GenBank/DDBJ whole genome shotgun (WGS) entry which is preliminary data.</text>
</comment>
<feature type="compositionally biased region" description="Polar residues" evidence="1">
    <location>
        <begin position="13"/>
        <end position="24"/>
    </location>
</feature>
<feature type="region of interest" description="Disordered" evidence="1">
    <location>
        <begin position="1"/>
        <end position="28"/>
    </location>
</feature>